<evidence type="ECO:0000256" key="2">
    <source>
        <dbReference type="SAM" id="SignalP"/>
    </source>
</evidence>
<dbReference type="InterPro" id="IPR005944">
    <property type="entry name" value="Pro_iminopeptidase"/>
</dbReference>
<dbReference type="PANTHER" id="PTHR43722:SF1">
    <property type="entry name" value="PROLINE IMINOPEPTIDASE"/>
    <property type="match status" value="1"/>
</dbReference>
<dbReference type="InterPro" id="IPR029058">
    <property type="entry name" value="AB_hydrolase_fold"/>
</dbReference>
<dbReference type="Pfam" id="PF08386">
    <property type="entry name" value="Abhydrolase_4"/>
    <property type="match status" value="1"/>
</dbReference>
<sequence>MRFREALLACCCLFAGTVAAAADPVRATTPRFEPAPCAFLDVAADWASQQRIDCGWLHVRESRGKADNRTLKLWIAIARADVPESDDAPLLYLNGGPGYATVDYFFPYFPQSKTWPALRKTRDLVFLDQRGTGRSQPAFCPELKRTLETVNAQALAPREAMQRTIAAYADCRPRMLAEGFDFAAYSSSATVEDAEDLRRALGVRQWNLYGISYGTLVGLVYLRRHPGSVRAAILDSPYPPNSPHGAEQITSTALAFQALQRSCDREAACHARFPDMLGRLQVARKRLDAAPLVQDDGGRINGGRLLSSIWTMLVQSSLVRWVPLAIEHAANGDEAMIRRIVALYGGTDSFGDYSFGLAQTINCFEIGVGDTTPAVRAAMQRYPELAGTDAIAEANARECAAWQSERAPPAFFTPVHSDVPSLLYGGEFDPATPYDDAVLASRHLRNSTLVQVRGASHAGMGQDDCTRGIAHAFLRNPAAKPDLACLSTRDVAPIATDGLRAHLDSLKQ</sequence>
<dbReference type="SUPFAM" id="SSF53474">
    <property type="entry name" value="alpha/beta-Hydrolases"/>
    <property type="match status" value="1"/>
</dbReference>
<dbReference type="InterPro" id="IPR000073">
    <property type="entry name" value="AB_hydrolase_1"/>
</dbReference>
<organism evidence="5 6">
    <name type="scientific">Thermomonas carbonis</name>
    <dbReference type="NCBI Taxonomy" id="1463158"/>
    <lineage>
        <taxon>Bacteria</taxon>
        <taxon>Pseudomonadati</taxon>
        <taxon>Pseudomonadota</taxon>
        <taxon>Gammaproteobacteria</taxon>
        <taxon>Lysobacterales</taxon>
        <taxon>Lysobacteraceae</taxon>
        <taxon>Thermomonas</taxon>
    </lineage>
</organism>
<evidence type="ECO:0000256" key="1">
    <source>
        <dbReference type="ARBA" id="ARBA00021843"/>
    </source>
</evidence>
<feature type="domain" description="AB hydrolase-1" evidence="3">
    <location>
        <begin position="89"/>
        <end position="248"/>
    </location>
</feature>
<dbReference type="Pfam" id="PF00561">
    <property type="entry name" value="Abhydrolase_1"/>
    <property type="match status" value="1"/>
</dbReference>
<feature type="chain" id="PRO_5028918467" description="Proline iminopeptidase" evidence="2">
    <location>
        <begin position="22"/>
        <end position="508"/>
    </location>
</feature>
<dbReference type="GO" id="GO:0005737">
    <property type="term" value="C:cytoplasm"/>
    <property type="evidence" value="ECO:0007669"/>
    <property type="project" value="InterPro"/>
</dbReference>
<evidence type="ECO:0000313" key="5">
    <source>
        <dbReference type="EMBL" id="QNN70833.1"/>
    </source>
</evidence>
<evidence type="ECO:0000259" key="4">
    <source>
        <dbReference type="Pfam" id="PF08386"/>
    </source>
</evidence>
<dbReference type="EMBL" id="CP060719">
    <property type="protein sequence ID" value="QNN70833.1"/>
    <property type="molecule type" value="Genomic_DNA"/>
</dbReference>
<dbReference type="Proteomes" id="UP000515804">
    <property type="component" value="Chromosome"/>
</dbReference>
<evidence type="ECO:0000259" key="3">
    <source>
        <dbReference type="Pfam" id="PF00561"/>
    </source>
</evidence>
<dbReference type="InterPro" id="IPR013595">
    <property type="entry name" value="Pept_S33_TAP-like_C"/>
</dbReference>
<dbReference type="GO" id="GO:0006508">
    <property type="term" value="P:proteolysis"/>
    <property type="evidence" value="ECO:0007669"/>
    <property type="project" value="InterPro"/>
</dbReference>
<dbReference type="Gene3D" id="3.40.50.1820">
    <property type="entry name" value="alpha/beta hydrolase"/>
    <property type="match status" value="1"/>
</dbReference>
<keyword evidence="5" id="KW-0378">Hydrolase</keyword>
<dbReference type="PANTHER" id="PTHR43722">
    <property type="entry name" value="PROLINE IMINOPEPTIDASE"/>
    <property type="match status" value="1"/>
</dbReference>
<reference evidence="5 6" key="1">
    <citation type="submission" date="2020-08" db="EMBL/GenBank/DDBJ databases">
        <title>Genome sequence of Thermomonas carbonis KCTC 42013T.</title>
        <authorList>
            <person name="Hyun D.-W."/>
            <person name="Bae J.-W."/>
        </authorList>
    </citation>
    <scope>NUCLEOTIDE SEQUENCE [LARGE SCALE GENOMIC DNA]</scope>
    <source>
        <strain evidence="5 6">KCTC 42013</strain>
    </source>
</reference>
<protein>
    <recommendedName>
        <fullName evidence="1">Proline iminopeptidase</fullName>
    </recommendedName>
</protein>
<feature type="signal peptide" evidence="2">
    <location>
        <begin position="1"/>
        <end position="21"/>
    </location>
</feature>
<feature type="domain" description="Peptidase S33 tripeptidyl aminopeptidase-like C-terminal" evidence="4">
    <location>
        <begin position="393"/>
        <end position="482"/>
    </location>
</feature>
<dbReference type="KEGG" id="tcn:H9L16_04380"/>
<dbReference type="RefSeq" id="WP_187553348.1">
    <property type="nucleotide sequence ID" value="NZ_BMZL01000001.1"/>
</dbReference>
<dbReference type="GO" id="GO:0004177">
    <property type="term" value="F:aminopeptidase activity"/>
    <property type="evidence" value="ECO:0007669"/>
    <property type="project" value="UniProtKB-EC"/>
</dbReference>
<keyword evidence="6" id="KW-1185">Reference proteome</keyword>
<evidence type="ECO:0000313" key="6">
    <source>
        <dbReference type="Proteomes" id="UP000515804"/>
    </source>
</evidence>
<gene>
    <name evidence="5" type="ORF">H9L16_04380</name>
</gene>
<proteinExistence type="predicted"/>
<accession>A0A7G9SSK8</accession>
<name>A0A7G9SSK8_9GAMM</name>
<keyword evidence="2" id="KW-0732">Signal</keyword>
<dbReference type="AlphaFoldDB" id="A0A7G9SSK8"/>